<dbReference type="AlphaFoldDB" id="A0ABD1YHH2"/>
<gene>
    <name evidence="1" type="ORF">R1flu_014929</name>
</gene>
<keyword evidence="2" id="KW-1185">Reference proteome</keyword>
<dbReference type="Proteomes" id="UP001605036">
    <property type="component" value="Unassembled WGS sequence"/>
</dbReference>
<organism evidence="1 2">
    <name type="scientific">Riccia fluitans</name>
    <dbReference type="NCBI Taxonomy" id="41844"/>
    <lineage>
        <taxon>Eukaryota</taxon>
        <taxon>Viridiplantae</taxon>
        <taxon>Streptophyta</taxon>
        <taxon>Embryophyta</taxon>
        <taxon>Marchantiophyta</taxon>
        <taxon>Marchantiopsida</taxon>
        <taxon>Marchantiidae</taxon>
        <taxon>Marchantiales</taxon>
        <taxon>Ricciaceae</taxon>
        <taxon>Riccia</taxon>
    </lineage>
</organism>
<reference evidence="1 2" key="1">
    <citation type="submission" date="2024-09" db="EMBL/GenBank/DDBJ databases">
        <title>Chromosome-scale assembly of Riccia fluitans.</title>
        <authorList>
            <person name="Paukszto L."/>
            <person name="Sawicki J."/>
            <person name="Karawczyk K."/>
            <person name="Piernik-Szablinska J."/>
            <person name="Szczecinska M."/>
            <person name="Mazdziarz M."/>
        </authorList>
    </citation>
    <scope>NUCLEOTIDE SEQUENCE [LARGE SCALE GENOMIC DNA]</scope>
    <source>
        <strain evidence="1">Rf_01</strain>
        <tissue evidence="1">Aerial parts of the thallus</tissue>
    </source>
</reference>
<evidence type="ECO:0000313" key="2">
    <source>
        <dbReference type="Proteomes" id="UP001605036"/>
    </source>
</evidence>
<accession>A0ABD1YHH2</accession>
<proteinExistence type="predicted"/>
<sequence length="125" mass="13559">MLDTFYGCRGSFAPPCISESAEGVNFVPGFQKASPEGSTAGGPNTAYEEHRAIAATSIATNNYTSSDHDGASCVSEMGGANWKLAAYIWVDTVRKQYARKFSARGFFSFAPELWAYALLHLQGRF</sequence>
<protein>
    <submittedName>
        <fullName evidence="1">Uncharacterized protein</fullName>
    </submittedName>
</protein>
<comment type="caution">
    <text evidence="1">The sequence shown here is derived from an EMBL/GenBank/DDBJ whole genome shotgun (WGS) entry which is preliminary data.</text>
</comment>
<dbReference type="EMBL" id="JBHFFA010000004">
    <property type="protein sequence ID" value="KAL2630243.1"/>
    <property type="molecule type" value="Genomic_DNA"/>
</dbReference>
<evidence type="ECO:0000313" key="1">
    <source>
        <dbReference type="EMBL" id="KAL2630243.1"/>
    </source>
</evidence>
<name>A0ABD1YHH2_9MARC</name>